<feature type="region of interest" description="Disordered" evidence="1">
    <location>
        <begin position="194"/>
        <end position="226"/>
    </location>
</feature>
<protein>
    <submittedName>
        <fullName evidence="2">Uncharacterized protein</fullName>
    </submittedName>
</protein>
<dbReference type="Proteomes" id="UP000886523">
    <property type="component" value="Unassembled WGS sequence"/>
</dbReference>
<evidence type="ECO:0000313" key="3">
    <source>
        <dbReference type="Proteomes" id="UP000886523"/>
    </source>
</evidence>
<feature type="compositionally biased region" description="Acidic residues" evidence="1">
    <location>
        <begin position="211"/>
        <end position="226"/>
    </location>
</feature>
<evidence type="ECO:0000256" key="1">
    <source>
        <dbReference type="SAM" id="MobiDB-lite"/>
    </source>
</evidence>
<proteinExistence type="predicted"/>
<sequence>MAVGPLGPLHQEWGPLGIWAWMIIIHEGSLGAPMEIHIHSKHELQTEVCQLRSDLIGAKCQIEALEDMQEVERSRHQLAHQEKKQKPSHWIKLAVEGEVVTHEDFLNCVARVEAGKLEKDAQKQAAKDCHTQGKRIAAVKGASANIQAQAWEVAKKRNEAVELQWKEEITHWQAKGGVLPKKPDPLKRKDVWAALEGSGNVPEGESKPDAIVDDESSSESDGDDHS</sequence>
<accession>A0A9P6AV15</accession>
<keyword evidence="3" id="KW-1185">Reference proteome</keyword>
<gene>
    <name evidence="2" type="ORF">BS47DRAFT_1363142</name>
</gene>
<organism evidence="2 3">
    <name type="scientific">Hydnum rufescens UP504</name>
    <dbReference type="NCBI Taxonomy" id="1448309"/>
    <lineage>
        <taxon>Eukaryota</taxon>
        <taxon>Fungi</taxon>
        <taxon>Dikarya</taxon>
        <taxon>Basidiomycota</taxon>
        <taxon>Agaricomycotina</taxon>
        <taxon>Agaricomycetes</taxon>
        <taxon>Cantharellales</taxon>
        <taxon>Hydnaceae</taxon>
        <taxon>Hydnum</taxon>
    </lineage>
</organism>
<reference evidence="2" key="1">
    <citation type="journal article" date="2020" name="Nat. Commun.">
        <title>Large-scale genome sequencing of mycorrhizal fungi provides insights into the early evolution of symbiotic traits.</title>
        <authorList>
            <person name="Miyauchi S."/>
            <person name="Kiss E."/>
            <person name="Kuo A."/>
            <person name="Drula E."/>
            <person name="Kohler A."/>
            <person name="Sanchez-Garcia M."/>
            <person name="Morin E."/>
            <person name="Andreopoulos B."/>
            <person name="Barry K.W."/>
            <person name="Bonito G."/>
            <person name="Buee M."/>
            <person name="Carver A."/>
            <person name="Chen C."/>
            <person name="Cichocki N."/>
            <person name="Clum A."/>
            <person name="Culley D."/>
            <person name="Crous P.W."/>
            <person name="Fauchery L."/>
            <person name="Girlanda M."/>
            <person name="Hayes R.D."/>
            <person name="Keri Z."/>
            <person name="LaButti K."/>
            <person name="Lipzen A."/>
            <person name="Lombard V."/>
            <person name="Magnuson J."/>
            <person name="Maillard F."/>
            <person name="Murat C."/>
            <person name="Nolan M."/>
            <person name="Ohm R.A."/>
            <person name="Pangilinan J."/>
            <person name="Pereira M.F."/>
            <person name="Perotto S."/>
            <person name="Peter M."/>
            <person name="Pfister S."/>
            <person name="Riley R."/>
            <person name="Sitrit Y."/>
            <person name="Stielow J.B."/>
            <person name="Szollosi G."/>
            <person name="Zifcakova L."/>
            <person name="Stursova M."/>
            <person name="Spatafora J.W."/>
            <person name="Tedersoo L."/>
            <person name="Vaario L.M."/>
            <person name="Yamada A."/>
            <person name="Yan M."/>
            <person name="Wang P."/>
            <person name="Xu J."/>
            <person name="Bruns T."/>
            <person name="Baldrian P."/>
            <person name="Vilgalys R."/>
            <person name="Dunand C."/>
            <person name="Henrissat B."/>
            <person name="Grigoriev I.V."/>
            <person name="Hibbett D."/>
            <person name="Nagy L.G."/>
            <person name="Martin F.M."/>
        </authorList>
    </citation>
    <scope>NUCLEOTIDE SEQUENCE</scope>
    <source>
        <strain evidence="2">UP504</strain>
    </source>
</reference>
<evidence type="ECO:0000313" key="2">
    <source>
        <dbReference type="EMBL" id="KAF9512473.1"/>
    </source>
</evidence>
<dbReference type="EMBL" id="MU128986">
    <property type="protein sequence ID" value="KAF9512473.1"/>
    <property type="molecule type" value="Genomic_DNA"/>
</dbReference>
<dbReference type="AlphaFoldDB" id="A0A9P6AV15"/>
<name>A0A9P6AV15_9AGAM</name>
<comment type="caution">
    <text evidence="2">The sequence shown here is derived from an EMBL/GenBank/DDBJ whole genome shotgun (WGS) entry which is preliminary data.</text>
</comment>